<dbReference type="Proteomes" id="UP000234681">
    <property type="component" value="Chromosome 5"/>
</dbReference>
<sequence length="9" mass="1107">MRGCLQWVD</sequence>
<feature type="non-terminal residue" evidence="1">
    <location>
        <position position="9"/>
    </location>
</feature>
<dbReference type="EMBL" id="CH473968">
    <property type="protein sequence ID" value="EDL80937.1"/>
    <property type="molecule type" value="Genomic_DNA"/>
</dbReference>
<gene>
    <name evidence="1" type="ORF">rCG_30625</name>
</gene>
<evidence type="ECO:0000313" key="2">
    <source>
        <dbReference type="Proteomes" id="UP000234681"/>
    </source>
</evidence>
<name>A6ITN6_RAT</name>
<organism evidence="1 2">
    <name type="scientific">Rattus norvegicus</name>
    <name type="common">Rat</name>
    <dbReference type="NCBI Taxonomy" id="10116"/>
    <lineage>
        <taxon>Eukaryota</taxon>
        <taxon>Metazoa</taxon>
        <taxon>Chordata</taxon>
        <taxon>Craniata</taxon>
        <taxon>Vertebrata</taxon>
        <taxon>Euteleostomi</taxon>
        <taxon>Mammalia</taxon>
        <taxon>Eutheria</taxon>
        <taxon>Euarchontoglires</taxon>
        <taxon>Glires</taxon>
        <taxon>Rodentia</taxon>
        <taxon>Myomorpha</taxon>
        <taxon>Muroidea</taxon>
        <taxon>Muridae</taxon>
        <taxon>Murinae</taxon>
        <taxon>Rattus</taxon>
    </lineage>
</organism>
<accession>A6ITN6</accession>
<proteinExistence type="predicted"/>
<protein>
    <submittedName>
        <fullName evidence="1">RCG30625</fullName>
    </submittedName>
</protein>
<reference evidence="2" key="1">
    <citation type="submission" date="2005-09" db="EMBL/GenBank/DDBJ databases">
        <authorList>
            <person name="Mural R.J."/>
            <person name="Li P.W."/>
            <person name="Adams M.D."/>
            <person name="Amanatides P.G."/>
            <person name="Baden-Tillson H."/>
            <person name="Barnstead M."/>
            <person name="Chin S.H."/>
            <person name="Dew I."/>
            <person name="Evans C.A."/>
            <person name="Ferriera S."/>
            <person name="Flanigan M."/>
            <person name="Fosler C."/>
            <person name="Glodek A."/>
            <person name="Gu Z."/>
            <person name="Holt R.A."/>
            <person name="Jennings D."/>
            <person name="Kraft C.L."/>
            <person name="Lu F."/>
            <person name="Nguyen T."/>
            <person name="Nusskern D.R."/>
            <person name="Pfannkoch C.M."/>
            <person name="Sitter C."/>
            <person name="Sutton G.G."/>
            <person name="Venter J.C."/>
            <person name="Wang Z."/>
            <person name="Woodage T."/>
            <person name="Zheng X.H."/>
            <person name="Zhong F."/>
        </authorList>
    </citation>
    <scope>NUCLEOTIDE SEQUENCE [LARGE SCALE GENOMIC DNA]</scope>
    <source>
        <strain>BN</strain>
        <strain evidence="2">Sprague-Dawley</strain>
    </source>
</reference>
<evidence type="ECO:0000313" key="1">
    <source>
        <dbReference type="EMBL" id="EDL80937.1"/>
    </source>
</evidence>